<evidence type="ECO:0000259" key="2">
    <source>
        <dbReference type="PROSITE" id="PS50048"/>
    </source>
</evidence>
<dbReference type="CDD" id="cd00067">
    <property type="entry name" value="GAL4"/>
    <property type="match status" value="1"/>
</dbReference>
<gene>
    <name evidence="3" type="ORF">VFPFJ_11597</name>
</gene>
<reference evidence="3 4" key="1">
    <citation type="submission" date="2016-02" db="EMBL/GenBank/DDBJ databases">
        <title>Biosynthesis of antibiotic leucinostatins and their inhibition on Phytophthora in bio-control Purpureocillium lilacinum.</title>
        <authorList>
            <person name="Wang G."/>
            <person name="Liu Z."/>
            <person name="Lin R."/>
            <person name="Li E."/>
            <person name="Mao Z."/>
            <person name="Ling J."/>
            <person name="Yin W."/>
            <person name="Xie B."/>
        </authorList>
    </citation>
    <scope>NUCLEOTIDE SEQUENCE [LARGE SCALE GENOMIC DNA]</scope>
    <source>
        <strain evidence="3">PLFJ-1</strain>
    </source>
</reference>
<organism evidence="3 4">
    <name type="scientific">Purpureocillium lilacinum</name>
    <name type="common">Paecilomyces lilacinus</name>
    <dbReference type="NCBI Taxonomy" id="33203"/>
    <lineage>
        <taxon>Eukaryota</taxon>
        <taxon>Fungi</taxon>
        <taxon>Dikarya</taxon>
        <taxon>Ascomycota</taxon>
        <taxon>Pezizomycotina</taxon>
        <taxon>Sordariomycetes</taxon>
        <taxon>Hypocreomycetidae</taxon>
        <taxon>Hypocreales</taxon>
        <taxon>Ophiocordycipitaceae</taxon>
        <taxon>Purpureocillium</taxon>
    </lineage>
</organism>
<dbReference type="SUPFAM" id="SSF57701">
    <property type="entry name" value="Zn2/Cys6 DNA-binding domain"/>
    <property type="match status" value="1"/>
</dbReference>
<dbReference type="SMART" id="SM00066">
    <property type="entry name" value="GAL4"/>
    <property type="match status" value="1"/>
</dbReference>
<dbReference type="PANTHER" id="PTHR47256">
    <property type="entry name" value="ZN(II)2CYS6 TRANSCRIPTION FACTOR (EUROFUNG)-RELATED"/>
    <property type="match status" value="1"/>
</dbReference>
<dbReference type="InterPro" id="IPR001138">
    <property type="entry name" value="Zn2Cys6_DnaBD"/>
</dbReference>
<proteinExistence type="predicted"/>
<feature type="domain" description="Zn(2)-C6 fungal-type" evidence="2">
    <location>
        <begin position="49"/>
        <end position="79"/>
    </location>
</feature>
<dbReference type="OMA" id="VECAYEY"/>
<evidence type="ECO:0000256" key="1">
    <source>
        <dbReference type="ARBA" id="ARBA00023242"/>
    </source>
</evidence>
<dbReference type="AlphaFoldDB" id="A0A179F2H9"/>
<protein>
    <submittedName>
        <fullName evidence="3">Fungal zn(2)-Cys(6) binuclear cluster domain-containing protein</fullName>
    </submittedName>
</protein>
<comment type="caution">
    <text evidence="3">The sequence shown here is derived from an EMBL/GenBank/DDBJ whole genome shotgun (WGS) entry which is preliminary data.</text>
</comment>
<dbReference type="GO" id="GO:0000981">
    <property type="term" value="F:DNA-binding transcription factor activity, RNA polymerase II-specific"/>
    <property type="evidence" value="ECO:0007669"/>
    <property type="project" value="InterPro"/>
</dbReference>
<dbReference type="EMBL" id="LSBI01000051">
    <property type="protein sequence ID" value="OAQ59299.1"/>
    <property type="molecule type" value="Genomic_DNA"/>
</dbReference>
<dbReference type="PROSITE" id="PS50048">
    <property type="entry name" value="ZN2_CY6_FUNGAL_2"/>
    <property type="match status" value="1"/>
</dbReference>
<dbReference type="Proteomes" id="UP000078340">
    <property type="component" value="Unassembled WGS sequence"/>
</dbReference>
<dbReference type="InterPro" id="IPR036864">
    <property type="entry name" value="Zn2-C6_fun-type_DNA-bd_sf"/>
</dbReference>
<dbReference type="PANTHER" id="PTHR47256:SF1">
    <property type="entry name" value="ZN(II)2CYS6 TRANSCRIPTION FACTOR (EUROFUNG)"/>
    <property type="match status" value="1"/>
</dbReference>
<evidence type="ECO:0000313" key="4">
    <source>
        <dbReference type="Proteomes" id="UP000078340"/>
    </source>
</evidence>
<dbReference type="GO" id="GO:0008270">
    <property type="term" value="F:zinc ion binding"/>
    <property type="evidence" value="ECO:0007669"/>
    <property type="project" value="InterPro"/>
</dbReference>
<sequence length="163" mass="18542">MTRITLEKGHVLRPLLPRLLPAGVNPPASDVVVKRLQQNRRRFNITRVACEPCRKRKSKCDAQHPTCSGCARRQVDCQYETLRAGGSRYEALKRSYEDAKHDLAAYRYLIHVLTTASEEVSQAIIRRIKTSASIPSIHRSVLEARLVLEVRDSNRDRRACALP</sequence>
<dbReference type="Pfam" id="PF00172">
    <property type="entry name" value="Zn_clus"/>
    <property type="match status" value="1"/>
</dbReference>
<dbReference type="PROSITE" id="PS00463">
    <property type="entry name" value="ZN2_CY6_FUNGAL_1"/>
    <property type="match status" value="1"/>
</dbReference>
<keyword evidence="1" id="KW-0539">Nucleus</keyword>
<name>A0A179F2H9_PURLI</name>
<dbReference type="InterPro" id="IPR053187">
    <property type="entry name" value="Notoamide_regulator"/>
</dbReference>
<accession>A0A179F2H9</accession>
<evidence type="ECO:0000313" key="3">
    <source>
        <dbReference type="EMBL" id="OAQ59299.1"/>
    </source>
</evidence>
<dbReference type="Gene3D" id="4.10.240.10">
    <property type="entry name" value="Zn(2)-C6 fungal-type DNA-binding domain"/>
    <property type="match status" value="1"/>
</dbReference>